<proteinExistence type="predicted"/>
<keyword evidence="1" id="KW-0472">Membrane</keyword>
<evidence type="ECO:0008006" key="4">
    <source>
        <dbReference type="Google" id="ProtNLM"/>
    </source>
</evidence>
<dbReference type="RefSeq" id="WP_380534680.1">
    <property type="nucleotide sequence ID" value="NZ_JBHFAB010000006.1"/>
</dbReference>
<dbReference type="EMBL" id="JBHFAB010000006">
    <property type="protein sequence ID" value="MFC1416973.1"/>
    <property type="molecule type" value="Genomic_DNA"/>
</dbReference>
<reference evidence="2 3" key="1">
    <citation type="submission" date="2024-09" db="EMBL/GenBank/DDBJ databases">
        <authorList>
            <person name="Lee S.D."/>
        </authorList>
    </citation>
    <scope>NUCLEOTIDE SEQUENCE [LARGE SCALE GENOMIC DNA]</scope>
    <source>
        <strain evidence="2 3">N8-3</strain>
    </source>
</reference>
<evidence type="ECO:0000313" key="3">
    <source>
        <dbReference type="Proteomes" id="UP001592531"/>
    </source>
</evidence>
<evidence type="ECO:0000313" key="2">
    <source>
        <dbReference type="EMBL" id="MFC1416973.1"/>
    </source>
</evidence>
<keyword evidence="1" id="KW-0812">Transmembrane</keyword>
<feature type="transmembrane region" description="Helical" evidence="1">
    <location>
        <begin position="45"/>
        <end position="64"/>
    </location>
</feature>
<protein>
    <recommendedName>
        <fullName evidence="4">Copper chaperone PCu(A)C</fullName>
    </recommendedName>
</protein>
<name>A0ABV6VTD4_9ACTN</name>
<accession>A0ABV6VTD4</accession>
<evidence type="ECO:0000256" key="1">
    <source>
        <dbReference type="SAM" id="Phobius"/>
    </source>
</evidence>
<organism evidence="2 3">
    <name type="scientific">Streptacidiphilus cavernicola</name>
    <dbReference type="NCBI Taxonomy" id="3342716"/>
    <lineage>
        <taxon>Bacteria</taxon>
        <taxon>Bacillati</taxon>
        <taxon>Actinomycetota</taxon>
        <taxon>Actinomycetes</taxon>
        <taxon>Kitasatosporales</taxon>
        <taxon>Streptomycetaceae</taxon>
        <taxon>Streptacidiphilus</taxon>
    </lineage>
</organism>
<dbReference type="Proteomes" id="UP001592531">
    <property type="component" value="Unassembled WGS sequence"/>
</dbReference>
<keyword evidence="3" id="KW-1185">Reference proteome</keyword>
<sequence length="225" mass="22872">MNAPLHFKQQLADELNARATVLASPAASAAQGGRPAPIRVPRRRLTLTLGAVAAAVAVAVTVPLTGGTHDKQAAAGSSAAPGPLRSGSGNGIDIVTADYVVKSVSDGTVAVKLMNLKGIPGLQAALRKAGIPAAVMEFSDTCHGTVDTDESVDPMKVFPPSADGHYTLIRLSAVPKGEHLLIMELMTPVGGLQPSQLSVVRTVPSCVPASYNDIGAGYVAPGTNP</sequence>
<comment type="caution">
    <text evidence="2">The sequence shown here is derived from an EMBL/GenBank/DDBJ whole genome shotgun (WGS) entry which is preliminary data.</text>
</comment>
<gene>
    <name evidence="2" type="ORF">ACEZDE_09990</name>
</gene>
<keyword evidence="1" id="KW-1133">Transmembrane helix</keyword>